<keyword evidence="2" id="KW-1003">Cell membrane</keyword>
<dbReference type="PANTHER" id="PTHR30482">
    <property type="entry name" value="HIGH-AFFINITY BRANCHED-CHAIN AMINO ACID TRANSPORT SYSTEM PERMEASE"/>
    <property type="match status" value="1"/>
</dbReference>
<feature type="transmembrane region" description="Helical" evidence="6">
    <location>
        <begin position="296"/>
        <end position="313"/>
    </location>
</feature>
<dbReference type="Proteomes" id="UP001500751">
    <property type="component" value="Unassembled WGS sequence"/>
</dbReference>
<evidence type="ECO:0000256" key="6">
    <source>
        <dbReference type="SAM" id="Phobius"/>
    </source>
</evidence>
<evidence type="ECO:0000256" key="1">
    <source>
        <dbReference type="ARBA" id="ARBA00004651"/>
    </source>
</evidence>
<dbReference type="EMBL" id="BAAAQN010000052">
    <property type="protein sequence ID" value="GAA2051630.1"/>
    <property type="molecule type" value="Genomic_DNA"/>
</dbReference>
<dbReference type="InterPro" id="IPR001851">
    <property type="entry name" value="ABC_transp_permease"/>
</dbReference>
<keyword evidence="8" id="KW-1185">Reference proteome</keyword>
<dbReference type="CDD" id="cd06581">
    <property type="entry name" value="TM_PBP1_LivM_like"/>
    <property type="match status" value="1"/>
</dbReference>
<organism evidence="7 8">
    <name type="scientific">Catenulispora yoronensis</name>
    <dbReference type="NCBI Taxonomy" id="450799"/>
    <lineage>
        <taxon>Bacteria</taxon>
        <taxon>Bacillati</taxon>
        <taxon>Actinomycetota</taxon>
        <taxon>Actinomycetes</taxon>
        <taxon>Catenulisporales</taxon>
        <taxon>Catenulisporaceae</taxon>
        <taxon>Catenulispora</taxon>
    </lineage>
</organism>
<dbReference type="PANTHER" id="PTHR30482:SF17">
    <property type="entry name" value="ABC TRANSPORTER ATP-BINDING PROTEIN"/>
    <property type="match status" value="1"/>
</dbReference>
<evidence type="ECO:0000313" key="8">
    <source>
        <dbReference type="Proteomes" id="UP001500751"/>
    </source>
</evidence>
<comment type="subcellular location">
    <subcellularLocation>
        <location evidence="1">Cell membrane</location>
        <topology evidence="1">Multi-pass membrane protein</topology>
    </subcellularLocation>
</comment>
<evidence type="ECO:0000256" key="2">
    <source>
        <dbReference type="ARBA" id="ARBA00022475"/>
    </source>
</evidence>
<gene>
    <name evidence="7" type="ORF">GCM10009839_68380</name>
</gene>
<name>A0ABN2V4G9_9ACTN</name>
<dbReference type="InterPro" id="IPR043428">
    <property type="entry name" value="LivM-like"/>
</dbReference>
<accession>A0ABN2V4G9</accession>
<feature type="transmembrane region" description="Helical" evidence="6">
    <location>
        <begin position="174"/>
        <end position="202"/>
    </location>
</feature>
<feature type="transmembrane region" description="Helical" evidence="6">
    <location>
        <begin position="123"/>
        <end position="143"/>
    </location>
</feature>
<feature type="transmembrane region" description="Helical" evidence="6">
    <location>
        <begin position="50"/>
        <end position="68"/>
    </location>
</feature>
<evidence type="ECO:0000256" key="4">
    <source>
        <dbReference type="ARBA" id="ARBA00022989"/>
    </source>
</evidence>
<dbReference type="RefSeq" id="WP_344669836.1">
    <property type="nucleotide sequence ID" value="NZ_BAAAQN010000052.1"/>
</dbReference>
<evidence type="ECO:0000256" key="3">
    <source>
        <dbReference type="ARBA" id="ARBA00022692"/>
    </source>
</evidence>
<keyword evidence="5 6" id="KW-0472">Membrane</keyword>
<keyword evidence="3 6" id="KW-0812">Transmembrane</keyword>
<reference evidence="7 8" key="1">
    <citation type="journal article" date="2019" name="Int. J. Syst. Evol. Microbiol.">
        <title>The Global Catalogue of Microorganisms (GCM) 10K type strain sequencing project: providing services to taxonomists for standard genome sequencing and annotation.</title>
        <authorList>
            <consortium name="The Broad Institute Genomics Platform"/>
            <consortium name="The Broad Institute Genome Sequencing Center for Infectious Disease"/>
            <person name="Wu L."/>
            <person name="Ma J."/>
        </authorList>
    </citation>
    <scope>NUCLEOTIDE SEQUENCE [LARGE SCALE GENOMIC DNA]</scope>
    <source>
        <strain evidence="7 8">JCM 16014</strain>
    </source>
</reference>
<evidence type="ECO:0000256" key="5">
    <source>
        <dbReference type="ARBA" id="ARBA00023136"/>
    </source>
</evidence>
<comment type="caution">
    <text evidence="7">The sequence shown here is derived from an EMBL/GenBank/DDBJ whole genome shotgun (WGS) entry which is preliminary data.</text>
</comment>
<sequence length="331" mass="33349">MTAASESVAAVFRSRPWLRAAGPITVLSVLLLLAPSTLDGYGIGLLSKALALGVLAVSVSVLAGYAGLPTMGQAAPFLVGAYTAGIMGQHGHDLGVVQLLCGTAAAAGFAAVTGLVATRTRGVAFLMTTLAIGELAVAVAGQWRSLTGGTDGMYGIPPVRPVPGVRALGSDSDIYWYVLAATAAVVALTWRVLASPVGKLLVAARDHEARMRSAGHPVARYRWLAYTGAGALAGYGGVLMCTVNQYVSPADGGFATSALVLLAVVLGGATSPLGALLGAGLIVATRDWLSGPFPGHGPLLLGLMFIIAVYALPDGVAGLRIRLPGRGKGAA</sequence>
<keyword evidence="4 6" id="KW-1133">Transmembrane helix</keyword>
<feature type="transmembrane region" description="Helical" evidence="6">
    <location>
        <begin position="96"/>
        <end position="116"/>
    </location>
</feature>
<evidence type="ECO:0000313" key="7">
    <source>
        <dbReference type="EMBL" id="GAA2051630.1"/>
    </source>
</evidence>
<feature type="transmembrane region" description="Helical" evidence="6">
    <location>
        <begin position="259"/>
        <end position="284"/>
    </location>
</feature>
<feature type="transmembrane region" description="Helical" evidence="6">
    <location>
        <begin position="223"/>
        <end position="247"/>
    </location>
</feature>
<proteinExistence type="predicted"/>
<protein>
    <submittedName>
        <fullName evidence="7">Branched-chain amino acid ABC transporter permease</fullName>
    </submittedName>
</protein>
<dbReference type="Pfam" id="PF02653">
    <property type="entry name" value="BPD_transp_2"/>
    <property type="match status" value="1"/>
</dbReference>
<feature type="transmembrane region" description="Helical" evidence="6">
    <location>
        <begin position="20"/>
        <end position="38"/>
    </location>
</feature>